<accession>A0A382BR88</accession>
<feature type="non-terminal residue" evidence="1">
    <location>
        <position position="1"/>
    </location>
</feature>
<sequence length="43" mass="4967">SYGPLREIRVGGGYWSQDNANILGLKEKSQNIELYWKETKVKP</sequence>
<dbReference type="EMBL" id="UINC01030904">
    <property type="protein sequence ID" value="SVB16051.1"/>
    <property type="molecule type" value="Genomic_DNA"/>
</dbReference>
<reference evidence="1" key="1">
    <citation type="submission" date="2018-05" db="EMBL/GenBank/DDBJ databases">
        <authorList>
            <person name="Lanie J.A."/>
            <person name="Ng W.-L."/>
            <person name="Kazmierczak K.M."/>
            <person name="Andrzejewski T.M."/>
            <person name="Davidsen T.M."/>
            <person name="Wayne K.J."/>
            <person name="Tettelin H."/>
            <person name="Glass J.I."/>
            <person name="Rusch D."/>
            <person name="Podicherti R."/>
            <person name="Tsui H.-C.T."/>
            <person name="Winkler M.E."/>
        </authorList>
    </citation>
    <scope>NUCLEOTIDE SEQUENCE</scope>
</reference>
<proteinExistence type="predicted"/>
<dbReference type="AlphaFoldDB" id="A0A382BR88"/>
<gene>
    <name evidence="1" type="ORF">METZ01_LOCUS168905</name>
</gene>
<organism evidence="1">
    <name type="scientific">marine metagenome</name>
    <dbReference type="NCBI Taxonomy" id="408172"/>
    <lineage>
        <taxon>unclassified sequences</taxon>
        <taxon>metagenomes</taxon>
        <taxon>ecological metagenomes</taxon>
    </lineage>
</organism>
<name>A0A382BR88_9ZZZZ</name>
<evidence type="ECO:0000313" key="1">
    <source>
        <dbReference type="EMBL" id="SVB16051.1"/>
    </source>
</evidence>
<protein>
    <submittedName>
        <fullName evidence="1">Uncharacterized protein</fullName>
    </submittedName>
</protein>